<dbReference type="PANTHER" id="PTHR45871">
    <property type="entry name" value="N-ACETYLGLUCOSAMINYL-PHOSPHATIDYLINOSITOL BIOSYNTHETIC PROTEIN"/>
    <property type="match status" value="1"/>
</dbReference>
<protein>
    <submittedName>
        <fullName evidence="3">Glycosyltransferase</fullName>
        <ecNumber evidence="3">2.4.-.-</ecNumber>
    </submittedName>
</protein>
<evidence type="ECO:0000313" key="4">
    <source>
        <dbReference type="Proteomes" id="UP001141183"/>
    </source>
</evidence>
<dbReference type="GO" id="GO:0016757">
    <property type="term" value="F:glycosyltransferase activity"/>
    <property type="evidence" value="ECO:0007669"/>
    <property type="project" value="UniProtKB-KW"/>
</dbReference>
<dbReference type="InterPro" id="IPR028098">
    <property type="entry name" value="Glyco_trans_4-like_N"/>
</dbReference>
<comment type="caution">
    <text evidence="3">The sequence shown here is derived from an EMBL/GenBank/DDBJ whole genome shotgun (WGS) entry which is preliminary data.</text>
</comment>
<name>A0A9X3XFT8_9CLOT</name>
<sequence length="384" mass="44252">MHILILPSGYPTKEEPLRSIFFKEQALALKDGGHKVGVIYSETRRITNINYKNLKRNHFQITFNDEEGVNTVRLHGWNILMMRNFLGVNLWVKQTLSLYEKYVKIYGKPDIIHVHCGLYGGLAAKVIKDKYSIPYVITEHSSTILNNSLNDYNKQVLTVAYNSANKLISVGEKLKSSMKNYTNNDIVVIPNIVNTDGFKVDKEHKREKFRFVTVAYLKKNKRIDLVIEAFNKIKEKYNNIELYIGGDGPEKINIQQMIDKYNLKDDVHLLGEVLREDLPAVMGNSDCFVLPSMYETFGVVYIEALACGVPIIATKCGGPEDFFNENLGYMINVEKLNELYDAMEKIINNNSKFNSNEISEYIKNRFSRKVIVKELEEVYNLIYK</sequence>
<dbReference type="SUPFAM" id="SSF53756">
    <property type="entry name" value="UDP-Glycosyltransferase/glycogen phosphorylase"/>
    <property type="match status" value="1"/>
</dbReference>
<dbReference type="Gene3D" id="3.40.50.2000">
    <property type="entry name" value="Glycogen Phosphorylase B"/>
    <property type="match status" value="2"/>
</dbReference>
<dbReference type="Proteomes" id="UP001141183">
    <property type="component" value="Unassembled WGS sequence"/>
</dbReference>
<dbReference type="Pfam" id="PF13439">
    <property type="entry name" value="Glyco_transf_4"/>
    <property type="match status" value="1"/>
</dbReference>
<dbReference type="EC" id="2.4.-.-" evidence="3"/>
<feature type="domain" description="Glycosyltransferase subfamily 4-like N-terminal" evidence="2">
    <location>
        <begin position="23"/>
        <end position="196"/>
    </location>
</feature>
<dbReference type="AlphaFoldDB" id="A0A9X3XFT8"/>
<dbReference type="EMBL" id="JAMRYU010000001">
    <property type="protein sequence ID" value="MDC4238590.1"/>
    <property type="molecule type" value="Genomic_DNA"/>
</dbReference>
<proteinExistence type="predicted"/>
<accession>A0A9X3XFT8</accession>
<dbReference type="Pfam" id="PF00534">
    <property type="entry name" value="Glycos_transf_1"/>
    <property type="match status" value="1"/>
</dbReference>
<evidence type="ECO:0000259" key="1">
    <source>
        <dbReference type="Pfam" id="PF00534"/>
    </source>
</evidence>
<dbReference type="InterPro" id="IPR001296">
    <property type="entry name" value="Glyco_trans_1"/>
</dbReference>
<dbReference type="PANTHER" id="PTHR45871:SF1">
    <property type="entry name" value="PHOSPHATIDYLINOSITOL N-ACETYLGLUCOSAMINYLTRANSFERASE SUBUNIT A"/>
    <property type="match status" value="1"/>
</dbReference>
<keyword evidence="3" id="KW-0808">Transferase</keyword>
<gene>
    <name evidence="3" type="ORF">NE398_00180</name>
</gene>
<feature type="domain" description="Glycosyl transferase family 1" evidence="1">
    <location>
        <begin position="201"/>
        <end position="361"/>
    </location>
</feature>
<reference evidence="3" key="1">
    <citation type="submission" date="2022-05" db="EMBL/GenBank/DDBJ databases">
        <title>Draft genome sequence of Clostridium tertium strain CP3 isolated from Peru.</title>
        <authorList>
            <person name="Hurtado R."/>
            <person name="Lima L."/>
            <person name="Sousa T."/>
            <person name="Jaiswal A.K."/>
            <person name="Tiwari S."/>
            <person name="Maturrano L."/>
            <person name="Brenig B."/>
            <person name="Azevedo V."/>
        </authorList>
    </citation>
    <scope>NUCLEOTIDE SEQUENCE</scope>
    <source>
        <strain evidence="3">CP3</strain>
    </source>
</reference>
<organism evidence="3 4">
    <name type="scientific">Clostridium tertium</name>
    <dbReference type="NCBI Taxonomy" id="1559"/>
    <lineage>
        <taxon>Bacteria</taxon>
        <taxon>Bacillati</taxon>
        <taxon>Bacillota</taxon>
        <taxon>Clostridia</taxon>
        <taxon>Eubacteriales</taxon>
        <taxon>Clostridiaceae</taxon>
        <taxon>Clostridium</taxon>
    </lineage>
</organism>
<keyword evidence="3" id="KW-0328">Glycosyltransferase</keyword>
<evidence type="ECO:0000313" key="3">
    <source>
        <dbReference type="EMBL" id="MDC4238590.1"/>
    </source>
</evidence>
<keyword evidence="4" id="KW-1185">Reference proteome</keyword>
<evidence type="ECO:0000259" key="2">
    <source>
        <dbReference type="Pfam" id="PF13439"/>
    </source>
</evidence>
<dbReference type="RefSeq" id="WP_272469941.1">
    <property type="nucleotide sequence ID" value="NZ_JAMRYU010000001.1"/>
</dbReference>